<evidence type="ECO:0000256" key="3">
    <source>
        <dbReference type="ARBA" id="ARBA00023163"/>
    </source>
</evidence>
<reference evidence="5 6" key="1">
    <citation type="submission" date="2023-01" db="EMBL/GenBank/DDBJ databases">
        <title>Novel diversity within Roseofilum (Cyanobacteria; Desertifilaceae) from marine benthic mats with descriptions of four novel species.</title>
        <authorList>
            <person name="Wang Y."/>
            <person name="Berthold D.E."/>
            <person name="Hu J."/>
            <person name="Lefler F.W."/>
            <person name="Laughinghouse H.D. IV."/>
        </authorList>
    </citation>
    <scope>NUCLEOTIDE SEQUENCE [LARGE SCALE GENOMIC DNA]</scope>
    <source>
        <strain evidence="5 6">BLCC-M91</strain>
    </source>
</reference>
<sequence length="147" mass="16733">MLSSQSDCLLIGQVKAQSGVPIKTIRYYEQLGLIESVDRTDGGFRLFSPQVLSRLAFIRRSQHLGFSLQEIKQILTIHDRGQLPCEQVRHNIDLKVADIDHRIAELKQLKQELLDLVQDPPDVDELEDQLETPIICPIIQQSHPTSN</sequence>
<dbReference type="Gene3D" id="1.10.1660.10">
    <property type="match status" value="1"/>
</dbReference>
<gene>
    <name evidence="5" type="ORF">PJF56_09805</name>
</gene>
<dbReference type="CDD" id="cd04770">
    <property type="entry name" value="HTH_HMRTR"/>
    <property type="match status" value="1"/>
</dbReference>
<evidence type="ECO:0000313" key="6">
    <source>
        <dbReference type="Proteomes" id="UP001231370"/>
    </source>
</evidence>
<dbReference type="SMART" id="SM00422">
    <property type="entry name" value="HTH_MERR"/>
    <property type="match status" value="1"/>
</dbReference>
<name>A0ABT7BJ02_9CYAN</name>
<dbReference type="Proteomes" id="UP001231370">
    <property type="component" value="Unassembled WGS sequence"/>
</dbReference>
<dbReference type="PANTHER" id="PTHR30204">
    <property type="entry name" value="REDOX-CYCLING DRUG-SENSING TRANSCRIPTIONAL ACTIVATOR SOXR"/>
    <property type="match status" value="1"/>
</dbReference>
<comment type="caution">
    <text evidence="5">The sequence shown here is derived from an EMBL/GenBank/DDBJ whole genome shotgun (WGS) entry which is preliminary data.</text>
</comment>
<dbReference type="InterPro" id="IPR015358">
    <property type="entry name" value="Tscrpt_reg_MerR_DNA-bd"/>
</dbReference>
<evidence type="ECO:0000256" key="2">
    <source>
        <dbReference type="ARBA" id="ARBA00023125"/>
    </source>
</evidence>
<dbReference type="InterPro" id="IPR000551">
    <property type="entry name" value="MerR-type_HTH_dom"/>
</dbReference>
<dbReference type="SUPFAM" id="SSF46955">
    <property type="entry name" value="Putative DNA-binding domain"/>
    <property type="match status" value="1"/>
</dbReference>
<keyword evidence="3" id="KW-0804">Transcription</keyword>
<dbReference type="Pfam" id="PF00376">
    <property type="entry name" value="MerR"/>
    <property type="match status" value="1"/>
</dbReference>
<feature type="domain" description="HTH merR-type" evidence="4">
    <location>
        <begin position="11"/>
        <end position="77"/>
    </location>
</feature>
<evidence type="ECO:0000259" key="4">
    <source>
        <dbReference type="PROSITE" id="PS50937"/>
    </source>
</evidence>
<dbReference type="Pfam" id="PF09278">
    <property type="entry name" value="MerR-DNA-bind"/>
    <property type="match status" value="1"/>
</dbReference>
<keyword evidence="6" id="KW-1185">Reference proteome</keyword>
<dbReference type="PRINTS" id="PR00040">
    <property type="entry name" value="HTHMERR"/>
</dbReference>
<organism evidence="5 6">
    <name type="scientific">Roseofilum halophilum BLCC-M91</name>
    <dbReference type="NCBI Taxonomy" id="3022259"/>
    <lineage>
        <taxon>Bacteria</taxon>
        <taxon>Bacillati</taxon>
        <taxon>Cyanobacteriota</taxon>
        <taxon>Cyanophyceae</taxon>
        <taxon>Desertifilales</taxon>
        <taxon>Desertifilaceae</taxon>
        <taxon>Roseofilum</taxon>
        <taxon>Roseofilum halophilum</taxon>
    </lineage>
</organism>
<proteinExistence type="predicted"/>
<dbReference type="InterPro" id="IPR009061">
    <property type="entry name" value="DNA-bd_dom_put_sf"/>
</dbReference>
<protein>
    <submittedName>
        <fullName evidence="5">Heavy metal-responsive transcriptional regulator</fullName>
    </submittedName>
</protein>
<dbReference type="PROSITE" id="PS50937">
    <property type="entry name" value="HTH_MERR_2"/>
    <property type="match status" value="1"/>
</dbReference>
<dbReference type="EMBL" id="JAQPOK010000078">
    <property type="protein sequence ID" value="MDJ1179160.1"/>
    <property type="molecule type" value="Genomic_DNA"/>
</dbReference>
<evidence type="ECO:0000256" key="1">
    <source>
        <dbReference type="ARBA" id="ARBA00023015"/>
    </source>
</evidence>
<keyword evidence="1" id="KW-0805">Transcription regulation</keyword>
<accession>A0ABT7BJ02</accession>
<dbReference type="RefSeq" id="WP_283762470.1">
    <property type="nucleotide sequence ID" value="NZ_JAQPOK010000078.1"/>
</dbReference>
<dbReference type="InterPro" id="IPR047057">
    <property type="entry name" value="MerR_fam"/>
</dbReference>
<evidence type="ECO:0000313" key="5">
    <source>
        <dbReference type="EMBL" id="MDJ1179160.1"/>
    </source>
</evidence>
<keyword evidence="2" id="KW-0238">DNA-binding</keyword>
<dbReference type="PANTHER" id="PTHR30204:SF94">
    <property type="entry name" value="HEAVY METAL-DEPENDENT TRANSCRIPTIONAL REGULATOR HI_0293-RELATED"/>
    <property type="match status" value="1"/>
</dbReference>